<evidence type="ECO:0000313" key="1">
    <source>
        <dbReference type="EMBL" id="MED6173137.1"/>
    </source>
</evidence>
<gene>
    <name evidence="1" type="ORF">PIB30_056443</name>
</gene>
<dbReference type="Proteomes" id="UP001341840">
    <property type="component" value="Unassembled WGS sequence"/>
</dbReference>
<dbReference type="EMBL" id="JASCZI010151486">
    <property type="protein sequence ID" value="MED6173137.1"/>
    <property type="molecule type" value="Genomic_DNA"/>
</dbReference>
<keyword evidence="2" id="KW-1185">Reference proteome</keyword>
<name>A0ABU6VHW4_9FABA</name>
<sequence>MKQIHGSVSSLFFDAFQEEASKSYDAENAKVRQERVLPSDSATTTQTLRWTTTRQLGKAGTTELGEAGSTRQKLLRSGDWIGCESGAETGLLGVRDQRLGWRPAELERFCRSQIRIQF</sequence>
<organism evidence="1 2">
    <name type="scientific">Stylosanthes scabra</name>
    <dbReference type="NCBI Taxonomy" id="79078"/>
    <lineage>
        <taxon>Eukaryota</taxon>
        <taxon>Viridiplantae</taxon>
        <taxon>Streptophyta</taxon>
        <taxon>Embryophyta</taxon>
        <taxon>Tracheophyta</taxon>
        <taxon>Spermatophyta</taxon>
        <taxon>Magnoliopsida</taxon>
        <taxon>eudicotyledons</taxon>
        <taxon>Gunneridae</taxon>
        <taxon>Pentapetalae</taxon>
        <taxon>rosids</taxon>
        <taxon>fabids</taxon>
        <taxon>Fabales</taxon>
        <taxon>Fabaceae</taxon>
        <taxon>Papilionoideae</taxon>
        <taxon>50 kb inversion clade</taxon>
        <taxon>dalbergioids sensu lato</taxon>
        <taxon>Dalbergieae</taxon>
        <taxon>Pterocarpus clade</taxon>
        <taxon>Stylosanthes</taxon>
    </lineage>
</organism>
<proteinExistence type="predicted"/>
<reference evidence="1 2" key="1">
    <citation type="journal article" date="2023" name="Plants (Basel)">
        <title>Bridging the Gap: Combining Genomics and Transcriptomics Approaches to Understand Stylosanthes scabra, an Orphan Legume from the Brazilian Caatinga.</title>
        <authorList>
            <person name="Ferreira-Neto J.R.C."/>
            <person name="da Silva M.D."/>
            <person name="Binneck E."/>
            <person name="de Melo N.F."/>
            <person name="da Silva R.H."/>
            <person name="de Melo A.L.T.M."/>
            <person name="Pandolfi V."/>
            <person name="Bustamante F.O."/>
            <person name="Brasileiro-Vidal A.C."/>
            <person name="Benko-Iseppon A.M."/>
        </authorList>
    </citation>
    <scope>NUCLEOTIDE SEQUENCE [LARGE SCALE GENOMIC DNA]</scope>
    <source>
        <tissue evidence="1">Leaves</tissue>
    </source>
</reference>
<protein>
    <submittedName>
        <fullName evidence="1">Uncharacterized protein</fullName>
    </submittedName>
</protein>
<evidence type="ECO:0000313" key="2">
    <source>
        <dbReference type="Proteomes" id="UP001341840"/>
    </source>
</evidence>
<accession>A0ABU6VHW4</accession>
<comment type="caution">
    <text evidence="1">The sequence shown here is derived from an EMBL/GenBank/DDBJ whole genome shotgun (WGS) entry which is preliminary data.</text>
</comment>